<reference evidence="1" key="1">
    <citation type="submission" date="2020-08" db="EMBL/GenBank/DDBJ databases">
        <title>Multicomponent nature underlies the extraordinary mechanical properties of spider dragline silk.</title>
        <authorList>
            <person name="Kono N."/>
            <person name="Nakamura H."/>
            <person name="Mori M."/>
            <person name="Yoshida Y."/>
            <person name="Ohtoshi R."/>
            <person name="Malay A.D."/>
            <person name="Moran D.A.P."/>
            <person name="Tomita M."/>
            <person name="Numata K."/>
            <person name="Arakawa K."/>
        </authorList>
    </citation>
    <scope>NUCLEOTIDE SEQUENCE</scope>
</reference>
<evidence type="ECO:0000313" key="1">
    <source>
        <dbReference type="EMBL" id="GFT78490.1"/>
    </source>
</evidence>
<organism evidence="1 2">
    <name type="scientific">Nephila pilipes</name>
    <name type="common">Giant wood spider</name>
    <name type="synonym">Nephila maculata</name>
    <dbReference type="NCBI Taxonomy" id="299642"/>
    <lineage>
        <taxon>Eukaryota</taxon>
        <taxon>Metazoa</taxon>
        <taxon>Ecdysozoa</taxon>
        <taxon>Arthropoda</taxon>
        <taxon>Chelicerata</taxon>
        <taxon>Arachnida</taxon>
        <taxon>Araneae</taxon>
        <taxon>Araneomorphae</taxon>
        <taxon>Entelegynae</taxon>
        <taxon>Araneoidea</taxon>
        <taxon>Nephilidae</taxon>
        <taxon>Nephila</taxon>
    </lineage>
</organism>
<accession>A0A8X6U441</accession>
<dbReference type="Proteomes" id="UP000887013">
    <property type="component" value="Unassembled WGS sequence"/>
</dbReference>
<sequence>MAILFFILLAKNEVDYKLTCFTSSTRGPIKRIGGIYFIIFSIEIFSFSEMDHSESFPGTVVISLPKCVYMWARLSSQAQSSSSLWANGSWNGRRSYLRSLGTVVSCRSTSWNVQCSRALSKVHHGMTIVPSYLHRYRPRGLGRSE</sequence>
<dbReference type="AlphaFoldDB" id="A0A8X6U441"/>
<protein>
    <submittedName>
        <fullName evidence="1">Uncharacterized protein</fullName>
    </submittedName>
</protein>
<comment type="caution">
    <text evidence="1">The sequence shown here is derived from an EMBL/GenBank/DDBJ whole genome shotgun (WGS) entry which is preliminary data.</text>
</comment>
<keyword evidence="2" id="KW-1185">Reference proteome</keyword>
<evidence type="ECO:0000313" key="2">
    <source>
        <dbReference type="Proteomes" id="UP000887013"/>
    </source>
</evidence>
<name>A0A8X6U441_NEPPI</name>
<proteinExistence type="predicted"/>
<gene>
    <name evidence="1" type="ORF">NPIL_602361</name>
</gene>
<dbReference type="EMBL" id="BMAW01118197">
    <property type="protein sequence ID" value="GFT78490.1"/>
    <property type="molecule type" value="Genomic_DNA"/>
</dbReference>